<dbReference type="InterPro" id="IPR029058">
    <property type="entry name" value="AB_hydrolase_fold"/>
</dbReference>
<dbReference type="SUPFAM" id="SSF53474">
    <property type="entry name" value="alpha/beta-Hydrolases"/>
    <property type="match status" value="1"/>
</dbReference>
<dbReference type="Gene3D" id="3.40.50.1820">
    <property type="entry name" value="alpha/beta hydrolase"/>
    <property type="match status" value="1"/>
</dbReference>
<keyword evidence="3" id="KW-1185">Reference proteome</keyword>
<evidence type="ECO:0000313" key="2">
    <source>
        <dbReference type="EMBL" id="KAJ8318394.1"/>
    </source>
</evidence>
<dbReference type="Pfam" id="PF00135">
    <property type="entry name" value="COesterase"/>
    <property type="match status" value="1"/>
</dbReference>
<gene>
    <name evidence="2" type="ORF">KUTeg_003485</name>
</gene>
<dbReference type="EMBL" id="JARBDR010000214">
    <property type="protein sequence ID" value="KAJ8318394.1"/>
    <property type="molecule type" value="Genomic_DNA"/>
</dbReference>
<dbReference type="Proteomes" id="UP001217089">
    <property type="component" value="Unassembled WGS sequence"/>
</dbReference>
<reference evidence="2 3" key="1">
    <citation type="submission" date="2022-12" db="EMBL/GenBank/DDBJ databases">
        <title>Chromosome-level genome of Tegillarca granosa.</title>
        <authorList>
            <person name="Kim J."/>
        </authorList>
    </citation>
    <scope>NUCLEOTIDE SEQUENCE [LARGE SCALE GENOMIC DNA]</scope>
    <source>
        <strain evidence="2">Teg-2019</strain>
        <tissue evidence="2">Adductor muscle</tissue>
    </source>
</reference>
<dbReference type="PANTHER" id="PTHR45580">
    <property type="entry name" value="PROTEIN CBG05369"/>
    <property type="match status" value="1"/>
</dbReference>
<accession>A0ABQ9FM87</accession>
<sequence>MKASFDKIMQFPGLISTCILSTILVHFVLADNTITVISNSGKIKGVAVTVKNETVFQFRKIPYANPPLGQLRFKKPEPYGTWNSTLDATQFGPSCVQNIDQERYQIYRIPIYRKIVYF</sequence>
<feature type="domain" description="Carboxylesterase type B" evidence="1">
    <location>
        <begin position="38"/>
        <end position="102"/>
    </location>
</feature>
<dbReference type="PANTHER" id="PTHR45580:SF6">
    <property type="entry name" value="CARBOXYLESTERASE TYPE B DOMAIN-CONTAINING PROTEIN"/>
    <property type="match status" value="1"/>
</dbReference>
<dbReference type="InterPro" id="IPR002018">
    <property type="entry name" value="CarbesteraseB"/>
</dbReference>
<evidence type="ECO:0000259" key="1">
    <source>
        <dbReference type="Pfam" id="PF00135"/>
    </source>
</evidence>
<organism evidence="2 3">
    <name type="scientific">Tegillarca granosa</name>
    <name type="common">Malaysian cockle</name>
    <name type="synonym">Anadara granosa</name>
    <dbReference type="NCBI Taxonomy" id="220873"/>
    <lineage>
        <taxon>Eukaryota</taxon>
        <taxon>Metazoa</taxon>
        <taxon>Spiralia</taxon>
        <taxon>Lophotrochozoa</taxon>
        <taxon>Mollusca</taxon>
        <taxon>Bivalvia</taxon>
        <taxon>Autobranchia</taxon>
        <taxon>Pteriomorphia</taxon>
        <taxon>Arcoida</taxon>
        <taxon>Arcoidea</taxon>
        <taxon>Arcidae</taxon>
        <taxon>Tegillarca</taxon>
    </lineage>
</organism>
<protein>
    <recommendedName>
        <fullName evidence="1">Carboxylesterase type B domain-containing protein</fullName>
    </recommendedName>
</protein>
<name>A0ABQ9FM87_TEGGR</name>
<comment type="caution">
    <text evidence="2">The sequence shown here is derived from an EMBL/GenBank/DDBJ whole genome shotgun (WGS) entry which is preliminary data.</text>
</comment>
<proteinExistence type="predicted"/>
<evidence type="ECO:0000313" key="3">
    <source>
        <dbReference type="Proteomes" id="UP001217089"/>
    </source>
</evidence>